<organism evidence="13 14">
    <name type="scientific">Motilimonas pumila</name>
    <dbReference type="NCBI Taxonomy" id="2303987"/>
    <lineage>
        <taxon>Bacteria</taxon>
        <taxon>Pseudomonadati</taxon>
        <taxon>Pseudomonadota</taxon>
        <taxon>Gammaproteobacteria</taxon>
        <taxon>Alteromonadales</taxon>
        <taxon>Alteromonadales genera incertae sedis</taxon>
        <taxon>Motilimonas</taxon>
    </lineage>
</organism>
<dbReference type="Proteomes" id="UP000283255">
    <property type="component" value="Unassembled WGS sequence"/>
</dbReference>
<proteinExistence type="inferred from homology"/>
<dbReference type="InterPro" id="IPR013377">
    <property type="entry name" value="FlgJ"/>
</dbReference>
<comment type="subcellular location">
    <subcellularLocation>
        <location evidence="2">Periplasm</location>
    </subcellularLocation>
</comment>
<keyword evidence="10" id="KW-0961">Cell wall biogenesis/degradation</keyword>
<dbReference type="GO" id="GO:0071555">
    <property type="term" value="P:cell wall organization"/>
    <property type="evidence" value="ECO:0007669"/>
    <property type="project" value="UniProtKB-KW"/>
</dbReference>
<comment type="function">
    <text evidence="1">Flagellum-specific muramidase which hydrolyzes the peptidoglycan layer to assemble the rod structure in the periplasmic space.</text>
</comment>
<dbReference type="GO" id="GO:0071973">
    <property type="term" value="P:bacterial-type flagellum-dependent cell motility"/>
    <property type="evidence" value="ECO:0007669"/>
    <property type="project" value="TreeGrafter"/>
</dbReference>
<evidence type="ECO:0000256" key="11">
    <source>
        <dbReference type="ARBA" id="ARBA00030835"/>
    </source>
</evidence>
<keyword evidence="14" id="KW-1185">Reference proteome</keyword>
<evidence type="ECO:0000256" key="5">
    <source>
        <dbReference type="ARBA" id="ARBA00013433"/>
    </source>
</evidence>
<dbReference type="EMBL" id="QZCH01000005">
    <property type="protein sequence ID" value="RJG48993.1"/>
    <property type="molecule type" value="Genomic_DNA"/>
</dbReference>
<dbReference type="Gene3D" id="1.10.530.10">
    <property type="match status" value="1"/>
</dbReference>
<dbReference type="GO" id="GO:0044780">
    <property type="term" value="P:bacterial-type flagellum assembly"/>
    <property type="evidence" value="ECO:0007669"/>
    <property type="project" value="InterPro"/>
</dbReference>
<dbReference type="InterPro" id="IPR002901">
    <property type="entry name" value="MGlyc_endo_b_GlcNAc-like_dom"/>
</dbReference>
<keyword evidence="13" id="KW-0282">Flagellum</keyword>
<evidence type="ECO:0000256" key="10">
    <source>
        <dbReference type="ARBA" id="ARBA00023316"/>
    </source>
</evidence>
<name>A0A418YGP6_9GAMM</name>
<dbReference type="AlphaFoldDB" id="A0A418YGP6"/>
<comment type="caution">
    <text evidence="13">The sequence shown here is derived from an EMBL/GenBank/DDBJ whole genome shotgun (WGS) entry which is preliminary data.</text>
</comment>
<keyword evidence="9" id="KW-0326">Glycosidase</keyword>
<evidence type="ECO:0000256" key="1">
    <source>
        <dbReference type="ARBA" id="ARBA00002954"/>
    </source>
</evidence>
<dbReference type="RefSeq" id="WP_119909924.1">
    <property type="nucleotide sequence ID" value="NZ_QZCH01000005.1"/>
</dbReference>
<evidence type="ECO:0000256" key="8">
    <source>
        <dbReference type="ARBA" id="ARBA00022801"/>
    </source>
</evidence>
<accession>A0A418YGP6</accession>
<dbReference type="NCBIfam" id="TIGR02541">
    <property type="entry name" value="flagell_FlgJ"/>
    <property type="match status" value="1"/>
</dbReference>
<keyword evidence="8 13" id="KW-0378">Hydrolase</keyword>
<dbReference type="GO" id="GO:0004040">
    <property type="term" value="F:amidase activity"/>
    <property type="evidence" value="ECO:0007669"/>
    <property type="project" value="InterPro"/>
</dbReference>
<dbReference type="GO" id="GO:0042597">
    <property type="term" value="C:periplasmic space"/>
    <property type="evidence" value="ECO:0007669"/>
    <property type="project" value="UniProtKB-SubCell"/>
</dbReference>
<dbReference type="Pfam" id="PF10135">
    <property type="entry name" value="Rod-binding"/>
    <property type="match status" value="1"/>
</dbReference>
<dbReference type="Pfam" id="PF01832">
    <property type="entry name" value="Glucosaminidase"/>
    <property type="match status" value="1"/>
</dbReference>
<keyword evidence="7" id="KW-1005">Bacterial flagellum biogenesis</keyword>
<evidence type="ECO:0000256" key="6">
    <source>
        <dbReference type="ARBA" id="ARBA00022764"/>
    </source>
</evidence>
<evidence type="ECO:0000256" key="4">
    <source>
        <dbReference type="ARBA" id="ARBA00007974"/>
    </source>
</evidence>
<reference evidence="13 14" key="1">
    <citation type="submission" date="2018-09" db="EMBL/GenBank/DDBJ databases">
        <authorList>
            <person name="Wang F."/>
        </authorList>
    </citation>
    <scope>NUCLEOTIDE SEQUENCE [LARGE SCALE GENOMIC DNA]</scope>
    <source>
        <strain evidence="13 14">PLHSC7-2</strain>
    </source>
</reference>
<dbReference type="InterPro" id="IPR019301">
    <property type="entry name" value="Flagellar_prot_FlgJ_N"/>
</dbReference>
<evidence type="ECO:0000259" key="12">
    <source>
        <dbReference type="SMART" id="SM00047"/>
    </source>
</evidence>
<sequence>MNKLSEAPIAGNGFYDIQGLNNLREAAQKDEKGALGEVAKQFEAMFTGMLIKSMRQANEAFETDSPFNNNKTKFYRDMQDQQMALELSSTGSMGLAEVLTRQLDPSYGHIKRDSDNPLIMPVGRSGQSADLQHVASLLASRQQQLNGANVSVESKPETQADTPAAVPGTSEALMAELSQADLAKMKASREADFSNPTGFVQTLMPFAKEAAKELGVNPSVLVAQAALETGWGKKVINRMGESSFNLFNIKADRRWEGQHASIDTLEYYDGVAVKERARFRVYNNFEQSFNDYVNFLQTNPRYKKALQSTDDAGTYMRELQRAGYATDPSYANKVMSVLKRVEASQGSDI</sequence>
<evidence type="ECO:0000313" key="13">
    <source>
        <dbReference type="EMBL" id="RJG48993.1"/>
    </source>
</evidence>
<comment type="similarity">
    <text evidence="3">In the N-terminal section; belongs to the FlgJ family.</text>
</comment>
<evidence type="ECO:0000313" key="14">
    <source>
        <dbReference type="Proteomes" id="UP000283255"/>
    </source>
</evidence>
<gene>
    <name evidence="13" type="primary">flgJ</name>
    <name evidence="13" type="ORF">D1Z90_06385</name>
</gene>
<evidence type="ECO:0000256" key="3">
    <source>
        <dbReference type="ARBA" id="ARBA00006880"/>
    </source>
</evidence>
<dbReference type="GO" id="GO:0016798">
    <property type="term" value="F:hydrolase activity, acting on glycosyl bonds"/>
    <property type="evidence" value="ECO:0007669"/>
    <property type="project" value="UniProtKB-KW"/>
</dbReference>
<dbReference type="OrthoDB" id="289937at2"/>
<dbReference type="PANTHER" id="PTHR33308">
    <property type="entry name" value="PEPTIDOGLYCAN HYDROLASE FLGJ"/>
    <property type="match status" value="1"/>
</dbReference>
<comment type="similarity">
    <text evidence="4">In the C-terminal section; belongs to the glycosyl hydrolase 73 family.</text>
</comment>
<dbReference type="SMART" id="SM00047">
    <property type="entry name" value="LYZ2"/>
    <property type="match status" value="1"/>
</dbReference>
<evidence type="ECO:0000256" key="7">
    <source>
        <dbReference type="ARBA" id="ARBA00022795"/>
    </source>
</evidence>
<evidence type="ECO:0000256" key="9">
    <source>
        <dbReference type="ARBA" id="ARBA00023295"/>
    </source>
</evidence>
<dbReference type="Gene3D" id="2.10.70.40">
    <property type="entry name" value="peptidoglycan hydrolase"/>
    <property type="match status" value="1"/>
</dbReference>
<dbReference type="InterPro" id="IPR051056">
    <property type="entry name" value="Glycosyl_Hydrolase_73"/>
</dbReference>
<keyword evidence="6" id="KW-0574">Periplasm</keyword>
<keyword evidence="13" id="KW-0966">Cell projection</keyword>
<protein>
    <recommendedName>
        <fullName evidence="5">Peptidoglycan hydrolase FlgJ</fullName>
    </recommendedName>
    <alternativeName>
        <fullName evidence="11">Muramidase FlgJ</fullName>
    </alternativeName>
</protein>
<feature type="domain" description="Mannosyl-glycoprotein endo-beta-N-acetylglucosamidase-like" evidence="12">
    <location>
        <begin position="184"/>
        <end position="348"/>
    </location>
</feature>
<keyword evidence="13" id="KW-0969">Cilium</keyword>
<reference evidence="13 14" key="2">
    <citation type="submission" date="2019-01" db="EMBL/GenBank/DDBJ databases">
        <title>Motilimonas pumilus sp. nov., isolated from the gut of sea cucumber (Apostichopus japonicus).</title>
        <authorList>
            <person name="Wang F.-Q."/>
            <person name="Ren L.-H."/>
            <person name="Lin Y.-W."/>
            <person name="Sun G.-H."/>
            <person name="Du Z.-J."/>
            <person name="Zhao J.-X."/>
            <person name="Liu X.-J."/>
            <person name="Liu L.-J."/>
        </authorList>
    </citation>
    <scope>NUCLEOTIDE SEQUENCE [LARGE SCALE GENOMIC DNA]</scope>
    <source>
        <strain evidence="13 14">PLHSC7-2</strain>
    </source>
</reference>
<evidence type="ECO:0000256" key="2">
    <source>
        <dbReference type="ARBA" id="ARBA00004418"/>
    </source>
</evidence>
<dbReference type="PANTHER" id="PTHR33308:SF9">
    <property type="entry name" value="PEPTIDOGLYCAN HYDROLASE FLGJ"/>
    <property type="match status" value="1"/>
</dbReference>